<keyword evidence="4" id="KW-0804">Transcription</keyword>
<evidence type="ECO:0000256" key="3">
    <source>
        <dbReference type="ARBA" id="ARBA00023125"/>
    </source>
</evidence>
<evidence type="ECO:0000256" key="7">
    <source>
        <dbReference type="SAM" id="MobiDB-lite"/>
    </source>
</evidence>
<keyword evidence="6" id="KW-0175">Coiled coil</keyword>
<protein>
    <recommendedName>
        <fullName evidence="8">BHLH domain-containing protein</fullName>
    </recommendedName>
</protein>
<dbReference type="GO" id="GO:0000978">
    <property type="term" value="F:RNA polymerase II cis-regulatory region sequence-specific DNA binding"/>
    <property type="evidence" value="ECO:0007669"/>
    <property type="project" value="TreeGrafter"/>
</dbReference>
<dbReference type="PROSITE" id="PS50888">
    <property type="entry name" value="BHLH"/>
    <property type="match status" value="1"/>
</dbReference>
<feature type="domain" description="BHLH" evidence="8">
    <location>
        <begin position="142"/>
        <end position="193"/>
    </location>
</feature>
<comment type="subcellular location">
    <subcellularLocation>
        <location evidence="1">Nucleus</location>
    </subcellularLocation>
</comment>
<evidence type="ECO:0000256" key="1">
    <source>
        <dbReference type="ARBA" id="ARBA00004123"/>
    </source>
</evidence>
<dbReference type="Pfam" id="PF00010">
    <property type="entry name" value="HLH"/>
    <property type="match status" value="1"/>
</dbReference>
<keyword evidence="5" id="KW-0539">Nucleus</keyword>
<dbReference type="EMBL" id="CAJOAX010001688">
    <property type="protein sequence ID" value="CAF3737499.1"/>
    <property type="molecule type" value="Genomic_DNA"/>
</dbReference>
<comment type="caution">
    <text evidence="9">The sequence shown here is derived from an EMBL/GenBank/DDBJ whole genome shotgun (WGS) entry which is preliminary data.</text>
</comment>
<evidence type="ECO:0000313" key="10">
    <source>
        <dbReference type="EMBL" id="CAF3807001.1"/>
    </source>
</evidence>
<proteinExistence type="predicted"/>
<dbReference type="Proteomes" id="UP000663823">
    <property type="component" value="Unassembled WGS sequence"/>
</dbReference>
<feature type="region of interest" description="Disordered" evidence="7">
    <location>
        <begin position="435"/>
        <end position="462"/>
    </location>
</feature>
<dbReference type="SMART" id="SM00353">
    <property type="entry name" value="HLH"/>
    <property type="match status" value="1"/>
</dbReference>
<feature type="compositionally biased region" description="Low complexity" evidence="7">
    <location>
        <begin position="44"/>
        <end position="53"/>
    </location>
</feature>
<dbReference type="InterPro" id="IPR011598">
    <property type="entry name" value="bHLH_dom"/>
</dbReference>
<keyword evidence="2" id="KW-0805">Transcription regulation</keyword>
<evidence type="ECO:0000256" key="6">
    <source>
        <dbReference type="SAM" id="Coils"/>
    </source>
</evidence>
<dbReference type="AlphaFoldDB" id="A0A818XCY2"/>
<feature type="region of interest" description="Disordered" evidence="7">
    <location>
        <begin position="19"/>
        <end position="53"/>
    </location>
</feature>
<feature type="compositionally biased region" description="Polar residues" evidence="7">
    <location>
        <begin position="437"/>
        <end position="462"/>
    </location>
</feature>
<feature type="compositionally biased region" description="Polar residues" evidence="7">
    <location>
        <begin position="32"/>
        <end position="43"/>
    </location>
</feature>
<evidence type="ECO:0000256" key="5">
    <source>
        <dbReference type="ARBA" id="ARBA00023242"/>
    </source>
</evidence>
<feature type="coiled-coil region" evidence="6">
    <location>
        <begin position="190"/>
        <end position="224"/>
    </location>
</feature>
<dbReference type="PANTHER" id="PTHR11969:SF99">
    <property type="entry name" value="MAX-BINDING PROTEIN MNT"/>
    <property type="match status" value="1"/>
</dbReference>
<dbReference type="Gene3D" id="4.10.280.10">
    <property type="entry name" value="Helix-loop-helix DNA-binding domain"/>
    <property type="match status" value="1"/>
</dbReference>
<evidence type="ECO:0000313" key="11">
    <source>
        <dbReference type="Proteomes" id="UP000663823"/>
    </source>
</evidence>
<name>A0A818XCY2_9BILA</name>
<evidence type="ECO:0000259" key="8">
    <source>
        <dbReference type="PROSITE" id="PS50888"/>
    </source>
</evidence>
<evidence type="ECO:0000256" key="2">
    <source>
        <dbReference type="ARBA" id="ARBA00023015"/>
    </source>
</evidence>
<gene>
    <name evidence="10" type="ORF">FNK824_LOCUS15340</name>
    <name evidence="9" type="ORF">OTI717_LOCUS14814</name>
</gene>
<dbReference type="GO" id="GO:0046983">
    <property type="term" value="F:protein dimerization activity"/>
    <property type="evidence" value="ECO:0007669"/>
    <property type="project" value="InterPro"/>
</dbReference>
<dbReference type="GO" id="GO:0000981">
    <property type="term" value="F:DNA-binding transcription factor activity, RNA polymerase II-specific"/>
    <property type="evidence" value="ECO:0007669"/>
    <property type="project" value="TreeGrafter"/>
</dbReference>
<dbReference type="PANTHER" id="PTHR11969">
    <property type="entry name" value="MAX DIMERIZATION, MAD"/>
    <property type="match status" value="1"/>
</dbReference>
<keyword evidence="3" id="KW-0238">DNA-binding</keyword>
<evidence type="ECO:0000256" key="4">
    <source>
        <dbReference type="ARBA" id="ARBA00023163"/>
    </source>
</evidence>
<feature type="region of interest" description="Disordered" evidence="7">
    <location>
        <begin position="106"/>
        <end position="132"/>
    </location>
</feature>
<dbReference type="InterPro" id="IPR036638">
    <property type="entry name" value="HLH_DNA-bd_sf"/>
</dbReference>
<feature type="compositionally biased region" description="Acidic residues" evidence="7">
    <location>
        <begin position="107"/>
        <end position="121"/>
    </location>
</feature>
<dbReference type="SUPFAM" id="SSF47459">
    <property type="entry name" value="HLH, helix-loop-helix DNA-binding domain"/>
    <property type="match status" value="1"/>
</dbReference>
<evidence type="ECO:0000313" key="9">
    <source>
        <dbReference type="EMBL" id="CAF3737499.1"/>
    </source>
</evidence>
<accession>A0A818XCY2</accession>
<dbReference type="Proteomes" id="UP000663874">
    <property type="component" value="Unassembled WGS sequence"/>
</dbReference>
<organism evidence="9 11">
    <name type="scientific">Rotaria sordida</name>
    <dbReference type="NCBI Taxonomy" id="392033"/>
    <lineage>
        <taxon>Eukaryota</taxon>
        <taxon>Metazoa</taxon>
        <taxon>Spiralia</taxon>
        <taxon>Gnathifera</taxon>
        <taxon>Rotifera</taxon>
        <taxon>Eurotatoria</taxon>
        <taxon>Bdelloidea</taxon>
        <taxon>Philodinida</taxon>
        <taxon>Philodinidae</taxon>
        <taxon>Rotaria</taxon>
    </lineage>
</organism>
<sequence>MMNIETLLQAAQILESQQSIPPKKRLARGDRQTPNNHVPTSVLSPTTINTNPTTITTTATVPTATTVVTSTSSLLKNEHIDEYPQVDLNLNFHHHNHLIQQRLSLDQNDDDDDGDDDDDDTNNQNVNRNSEISNRVQTTCFRDREIHNRLEKHRRAHLKDCFDSLKAEVPCQRDRKITNLQVLNLAIKYIQTLTRKDREYEQEIASLTSRSIELQNRLSCLKTELNSEGHNVDTWLNTCSDIDYSTSTRTASEAEMYRTIDDDDIDDDDQLDQNPHINKKSIDIITNNNNHHSTKTNSYLIDPKTLLNNRKSTTTTITTTTTTTTRQRPRPSKRKLQSIPTTNLLHTLSTSIPINNTSRSENLLDFNVARHLHLNEPCNLLTNINSRTKDSLSLTPITDIRYDIVDMFTKGTTSHLQQQQQQQQQISPLPSIASLMNRHSSQPSPIVSPTKQTIGINTDPLTTSTTNILHQSVATS</sequence>
<reference evidence="9" key="1">
    <citation type="submission" date="2021-02" db="EMBL/GenBank/DDBJ databases">
        <authorList>
            <person name="Nowell W R."/>
        </authorList>
    </citation>
    <scope>NUCLEOTIDE SEQUENCE</scope>
</reference>
<dbReference type="GO" id="GO:0005634">
    <property type="term" value="C:nucleus"/>
    <property type="evidence" value="ECO:0007669"/>
    <property type="project" value="UniProtKB-SubCell"/>
</dbReference>
<dbReference type="EMBL" id="CAJOBE010002212">
    <property type="protein sequence ID" value="CAF3807001.1"/>
    <property type="molecule type" value="Genomic_DNA"/>
</dbReference>